<comment type="caution">
    <text evidence="4">The sequence shown here is derived from an EMBL/GenBank/DDBJ whole genome shotgun (WGS) entry which is preliminary data.</text>
</comment>
<dbReference type="EMBL" id="BSDZ01000080">
    <property type="protein sequence ID" value="GLI69130.1"/>
    <property type="molecule type" value="Genomic_DNA"/>
</dbReference>
<accession>A0ABQ5SGY3</accession>
<feature type="region of interest" description="Disordered" evidence="2">
    <location>
        <begin position="675"/>
        <end position="694"/>
    </location>
</feature>
<organism evidence="4 5">
    <name type="scientific">Volvox africanus</name>
    <dbReference type="NCBI Taxonomy" id="51714"/>
    <lineage>
        <taxon>Eukaryota</taxon>
        <taxon>Viridiplantae</taxon>
        <taxon>Chlorophyta</taxon>
        <taxon>core chlorophytes</taxon>
        <taxon>Chlorophyceae</taxon>
        <taxon>CS clade</taxon>
        <taxon>Chlamydomonadales</taxon>
        <taxon>Volvocaceae</taxon>
        <taxon>Volvox</taxon>
    </lineage>
</organism>
<evidence type="ECO:0000259" key="3">
    <source>
        <dbReference type="PROSITE" id="PS51184"/>
    </source>
</evidence>
<dbReference type="InterPro" id="IPR050910">
    <property type="entry name" value="JMJD6_ArgDemeth/LysHydrox"/>
</dbReference>
<dbReference type="Pfam" id="PF13621">
    <property type="entry name" value="Cupin_8"/>
    <property type="match status" value="1"/>
</dbReference>
<name>A0ABQ5SGY3_9CHLO</name>
<dbReference type="PROSITE" id="PS51184">
    <property type="entry name" value="JMJC"/>
    <property type="match status" value="1"/>
</dbReference>
<evidence type="ECO:0000256" key="1">
    <source>
        <dbReference type="ARBA" id="ARBA00006801"/>
    </source>
</evidence>
<gene>
    <name evidence="4" type="ORF">VaNZ11_013685</name>
</gene>
<dbReference type="SUPFAM" id="SSF51197">
    <property type="entry name" value="Clavaminate synthase-like"/>
    <property type="match status" value="1"/>
</dbReference>
<protein>
    <recommendedName>
        <fullName evidence="3">JmjC domain-containing protein</fullName>
    </recommendedName>
</protein>
<dbReference type="SMART" id="SM00558">
    <property type="entry name" value="JmjC"/>
    <property type="match status" value="1"/>
</dbReference>
<proteinExistence type="inferred from homology"/>
<sequence length="729" mass="79617">MEAPQSPPLMSSNLAQELLQKSPNPIPKTDPLMFGRSWMLRQVPPGTVFHGGDNYEHQMSSLIPDDSQAGQQHESALPEAPASGTSRRSDAGLQSTAASYKQLPSHAASDLSYDDFVRRYMEPNQPVVIRGVTSGWRAAAEWRTPDGMLRLEALRRLAGHCRVCVTDTSTQDDGCGVVRPMLLSEYLDWWTSRATATQQQRQQQGQRQGQVRLADKNEDQVGDVLLVAPGPPANAAAAPERDDEGLEAGQDGQCGQQQPFTPAEAPGNSMVRLQGCDHEALPAAAQPSGSARDRNVDAVATSVQKQSCSSPAADKDLMYLKDWHFVAEFPEYGAYRLPIFFADDWLNAYYDHLTSQALRDGKAATGNASAAYGDNPNAINAAVVPATIGPNSITVEATAAKEGIAQGDGDCSGRLSGTEAAGSPPAVTSDYRFCYLGPAGTWTPLHSDVLRSYSWSINVCGRKRWLMLPPRYTHLLYDKHMLRMAPHLELDRVRSGCDPRDFPSLEEARRQAFEFIQAKGDAVFVPSGWHHCVENLYDTLSFNHNWLNGHNCHWTWALLRQQYIDAAAAIDDCRQICAPGEFEDLVQANLAANMGLNWHGFVGLLTCTVRNALASLRAAKRRDEGIDTCTEGLVHGQDAGPAATNALLTLSRAGRLLKDFILAFEELVLRPHERLGRPPSQCSGSNNTPNDSQARANLQQTPTFTNARVLLSKVETELLARGLRVLSVG</sequence>
<reference evidence="4 5" key="1">
    <citation type="journal article" date="2023" name="IScience">
        <title>Expanded male sex-determining region conserved during the evolution of homothallism in the green alga Volvox.</title>
        <authorList>
            <person name="Yamamoto K."/>
            <person name="Matsuzaki R."/>
            <person name="Mahakham W."/>
            <person name="Heman W."/>
            <person name="Sekimoto H."/>
            <person name="Kawachi M."/>
            <person name="Minakuchi Y."/>
            <person name="Toyoda A."/>
            <person name="Nozaki H."/>
        </authorList>
    </citation>
    <scope>NUCLEOTIDE SEQUENCE [LARGE SCALE GENOMIC DNA]</scope>
    <source>
        <strain evidence="4 5">NIES-4468</strain>
    </source>
</reference>
<evidence type="ECO:0000256" key="2">
    <source>
        <dbReference type="SAM" id="MobiDB-lite"/>
    </source>
</evidence>
<dbReference type="Proteomes" id="UP001165090">
    <property type="component" value="Unassembled WGS sequence"/>
</dbReference>
<evidence type="ECO:0000313" key="4">
    <source>
        <dbReference type="EMBL" id="GLI69130.1"/>
    </source>
</evidence>
<dbReference type="PANTHER" id="PTHR12480">
    <property type="entry name" value="ARGININE DEMETHYLASE AND LYSYL-HYDROXYLASE JMJD"/>
    <property type="match status" value="1"/>
</dbReference>
<feature type="region of interest" description="Disordered" evidence="2">
    <location>
        <begin position="1"/>
        <end position="30"/>
    </location>
</feature>
<dbReference type="PANTHER" id="PTHR12480:SF6">
    <property type="entry name" value="2-OXOGLUTARATE AND IRON-DEPENDENT OXYGENASE JMJD4"/>
    <property type="match status" value="1"/>
</dbReference>
<keyword evidence="5" id="KW-1185">Reference proteome</keyword>
<feature type="domain" description="JmjC" evidence="3">
    <location>
        <begin position="373"/>
        <end position="563"/>
    </location>
</feature>
<dbReference type="Gene3D" id="2.60.120.650">
    <property type="entry name" value="Cupin"/>
    <property type="match status" value="2"/>
</dbReference>
<feature type="compositionally biased region" description="Polar residues" evidence="2">
    <location>
        <begin position="680"/>
        <end position="694"/>
    </location>
</feature>
<dbReference type="InterPro" id="IPR003347">
    <property type="entry name" value="JmjC_dom"/>
</dbReference>
<feature type="region of interest" description="Disordered" evidence="2">
    <location>
        <begin position="49"/>
        <end position="95"/>
    </location>
</feature>
<feature type="region of interest" description="Disordered" evidence="2">
    <location>
        <begin position="225"/>
        <end position="270"/>
    </location>
</feature>
<comment type="similarity">
    <text evidence="1">Belongs to the JARID1 histone demethylase family.</text>
</comment>
<dbReference type="InterPro" id="IPR041667">
    <property type="entry name" value="Cupin_8"/>
</dbReference>
<evidence type="ECO:0000313" key="5">
    <source>
        <dbReference type="Proteomes" id="UP001165090"/>
    </source>
</evidence>
<feature type="compositionally biased region" description="Polar residues" evidence="2">
    <location>
        <begin position="8"/>
        <end position="23"/>
    </location>
</feature>